<reference evidence="3 4" key="1">
    <citation type="submission" date="2019-04" db="EMBL/GenBank/DDBJ databases">
        <title>Mesorhizobium composti sp. nov., isolated from compost.</title>
        <authorList>
            <person name="Lin S.-Y."/>
            <person name="Hameed A."/>
            <person name="Hsieh Y.-T."/>
            <person name="Young C.-C."/>
        </authorList>
    </citation>
    <scope>NUCLEOTIDE SEQUENCE [LARGE SCALE GENOMIC DNA]</scope>
    <source>
        <strain evidence="3 4">CC-YTH430</strain>
    </source>
</reference>
<dbReference type="InterPro" id="IPR011008">
    <property type="entry name" value="Dimeric_a/b-barrel"/>
</dbReference>
<feature type="domain" description="YCII-related" evidence="2">
    <location>
        <begin position="1"/>
        <end position="118"/>
    </location>
</feature>
<evidence type="ECO:0000313" key="4">
    <source>
        <dbReference type="Proteomes" id="UP000306441"/>
    </source>
</evidence>
<dbReference type="EMBL" id="SSNY01000002">
    <property type="protein sequence ID" value="THF59107.1"/>
    <property type="molecule type" value="Genomic_DNA"/>
</dbReference>
<dbReference type="RefSeq" id="WP_136354848.1">
    <property type="nucleotide sequence ID" value="NZ_SSNY01000002.1"/>
</dbReference>
<name>A0ABY2QBC1_9HYPH</name>
<comment type="caution">
    <text evidence="3">The sequence shown here is derived from an EMBL/GenBank/DDBJ whole genome shotgun (WGS) entry which is preliminary data.</text>
</comment>
<dbReference type="Gene3D" id="3.30.70.1060">
    <property type="entry name" value="Dimeric alpha+beta barrel"/>
    <property type="match status" value="1"/>
</dbReference>
<evidence type="ECO:0000259" key="2">
    <source>
        <dbReference type="Pfam" id="PF03795"/>
    </source>
</evidence>
<dbReference type="Proteomes" id="UP000306441">
    <property type="component" value="Unassembled WGS sequence"/>
</dbReference>
<dbReference type="PANTHER" id="PTHR35174">
    <property type="entry name" value="BLL7171 PROTEIN-RELATED"/>
    <property type="match status" value="1"/>
</dbReference>
<keyword evidence="4" id="KW-1185">Reference proteome</keyword>
<evidence type="ECO:0000256" key="1">
    <source>
        <dbReference type="ARBA" id="ARBA00007689"/>
    </source>
</evidence>
<gene>
    <name evidence="3" type="ORF">E6C48_05525</name>
</gene>
<organism evidence="3 4">
    <name type="scientific">Ollibium composti</name>
    <dbReference type="NCBI Taxonomy" id="2675109"/>
    <lineage>
        <taxon>Bacteria</taxon>
        <taxon>Pseudomonadati</taxon>
        <taxon>Pseudomonadota</taxon>
        <taxon>Alphaproteobacteria</taxon>
        <taxon>Hyphomicrobiales</taxon>
        <taxon>Phyllobacteriaceae</taxon>
        <taxon>Ollibium</taxon>
    </lineage>
</organism>
<dbReference type="Pfam" id="PF03795">
    <property type="entry name" value="YCII"/>
    <property type="match status" value="1"/>
</dbReference>
<comment type="similarity">
    <text evidence="1">Belongs to the YciI family.</text>
</comment>
<dbReference type="SUPFAM" id="SSF54909">
    <property type="entry name" value="Dimeric alpha+beta barrel"/>
    <property type="match status" value="1"/>
</dbReference>
<proteinExistence type="inferred from homology"/>
<evidence type="ECO:0000313" key="3">
    <source>
        <dbReference type="EMBL" id="THF59107.1"/>
    </source>
</evidence>
<sequence length="120" mass="13103">MQYMLLIHVDEAAMAAAAPTASPDKAYEMGQPFMAYNEALKKAGAWVAGDRLAPSSSTTRVRMLGDRTEVLDGPFADTKEQLGGYYIIEAQDLDAAIQWAARCPAAQNRAVEVRPIWKAQ</sequence>
<protein>
    <submittedName>
        <fullName evidence="3">YciI family protein</fullName>
    </submittedName>
</protein>
<accession>A0ABY2QBC1</accession>
<dbReference type="PANTHER" id="PTHR35174:SF3">
    <property type="entry name" value="BLL7171 PROTEIN"/>
    <property type="match status" value="1"/>
</dbReference>
<dbReference type="InterPro" id="IPR005545">
    <property type="entry name" value="YCII"/>
</dbReference>